<evidence type="ECO:0000256" key="10">
    <source>
        <dbReference type="PROSITE-ProRule" id="PRU00282"/>
    </source>
</evidence>
<evidence type="ECO:0000256" key="4">
    <source>
        <dbReference type="ARBA" id="ARBA00022692"/>
    </source>
</evidence>
<dbReference type="GO" id="GO:0005743">
    <property type="term" value="C:mitochondrial inner membrane"/>
    <property type="evidence" value="ECO:0007669"/>
    <property type="project" value="UniProtKB-SubCell"/>
</dbReference>
<evidence type="ECO:0000256" key="6">
    <source>
        <dbReference type="ARBA" id="ARBA00022792"/>
    </source>
</evidence>
<keyword evidence="6" id="KW-0999">Mitochondrion inner membrane</keyword>
<dbReference type="InterPro" id="IPR052465">
    <property type="entry name" value="Mito_NAD+_Carrier"/>
</dbReference>
<accession>A0A6F9DT81</accession>
<sequence>MSDRKKNAAGQMAKAIARPDTAAPAVHIAEMDRSKHFICGGGAQIVNILITFPINKVMFRQQLYGFRTHKALRQLWGEGPLNLYRGIIPPLFQKSTSTALMFGLFNHSKDFLVKDCQMNPFTATLVASMVAGSCEATLVPFERIQTLLLDPKHHNTFKNSYHAFTSLHSNYGFSEYFRGVTAVLLRNGPSNVIFFTLRRPLKQLLPEADKNTFHNSFNDFVSGAVIGGLCSTIFFPVNVVKTRMQSCLGGKFYSFSSTFTLVFQERNRLWRKMYRGSHVNLARSFLSWGIINASYEILMQTFFVNR</sequence>
<evidence type="ECO:0000256" key="11">
    <source>
        <dbReference type="RuleBase" id="RU000488"/>
    </source>
</evidence>
<keyword evidence="8" id="KW-0496">Mitochondrion</keyword>
<feature type="repeat" description="Solcar" evidence="10">
    <location>
        <begin position="119"/>
        <end position="204"/>
    </location>
</feature>
<comment type="subcellular location">
    <subcellularLocation>
        <location evidence="1">Mitochondrion inner membrane</location>
        <topology evidence="1">Multi-pass membrane protein</topology>
    </subcellularLocation>
</comment>
<dbReference type="InterPro" id="IPR023395">
    <property type="entry name" value="MCP_dom_sf"/>
</dbReference>
<proteinExistence type="evidence at transcript level"/>
<gene>
    <name evidence="12" type="primary">Slc25a51</name>
</gene>
<evidence type="ECO:0000256" key="1">
    <source>
        <dbReference type="ARBA" id="ARBA00004448"/>
    </source>
</evidence>
<evidence type="ECO:0000256" key="9">
    <source>
        <dbReference type="ARBA" id="ARBA00023136"/>
    </source>
</evidence>
<keyword evidence="3 11" id="KW-0813">Transport</keyword>
<organism evidence="12">
    <name type="scientific">Phallusia mammillata</name>
    <dbReference type="NCBI Taxonomy" id="59560"/>
    <lineage>
        <taxon>Eukaryota</taxon>
        <taxon>Metazoa</taxon>
        <taxon>Chordata</taxon>
        <taxon>Tunicata</taxon>
        <taxon>Ascidiacea</taxon>
        <taxon>Phlebobranchia</taxon>
        <taxon>Ascidiidae</taxon>
        <taxon>Phallusia</taxon>
    </lineage>
</organism>
<dbReference type="SUPFAM" id="SSF103506">
    <property type="entry name" value="Mitochondrial carrier"/>
    <property type="match status" value="1"/>
</dbReference>
<keyword evidence="4 10" id="KW-0812">Transmembrane</keyword>
<dbReference type="Gene3D" id="1.50.40.10">
    <property type="entry name" value="Mitochondrial carrier domain"/>
    <property type="match status" value="1"/>
</dbReference>
<feature type="repeat" description="Solcar" evidence="10">
    <location>
        <begin position="214"/>
        <end position="301"/>
    </location>
</feature>
<dbReference type="GO" id="GO:0051724">
    <property type="term" value="F:NAD transmembrane transporter activity"/>
    <property type="evidence" value="ECO:0007669"/>
    <property type="project" value="TreeGrafter"/>
</dbReference>
<evidence type="ECO:0000256" key="8">
    <source>
        <dbReference type="ARBA" id="ARBA00023128"/>
    </source>
</evidence>
<dbReference type="EMBL" id="LR790324">
    <property type="protein sequence ID" value="CAB3266186.1"/>
    <property type="molecule type" value="mRNA"/>
</dbReference>
<reference evidence="12" key="1">
    <citation type="submission" date="2020-04" db="EMBL/GenBank/DDBJ databases">
        <authorList>
            <person name="Neveu A P."/>
        </authorList>
    </citation>
    <scope>NUCLEOTIDE SEQUENCE</scope>
    <source>
        <tissue evidence="12">Whole embryo</tissue>
    </source>
</reference>
<keyword evidence="9 10" id="KW-0472">Membrane</keyword>
<evidence type="ECO:0000256" key="3">
    <source>
        <dbReference type="ARBA" id="ARBA00022448"/>
    </source>
</evidence>
<evidence type="ECO:0000256" key="5">
    <source>
        <dbReference type="ARBA" id="ARBA00022737"/>
    </source>
</evidence>
<evidence type="ECO:0000256" key="7">
    <source>
        <dbReference type="ARBA" id="ARBA00022989"/>
    </source>
</evidence>
<dbReference type="PROSITE" id="PS50920">
    <property type="entry name" value="SOLCAR"/>
    <property type="match status" value="3"/>
</dbReference>
<dbReference type="PANTHER" id="PTHR46131:SF1">
    <property type="entry name" value="SD08549P"/>
    <property type="match status" value="1"/>
</dbReference>
<evidence type="ECO:0000313" key="12">
    <source>
        <dbReference type="EMBL" id="CAB3266186.1"/>
    </source>
</evidence>
<comment type="similarity">
    <text evidence="2 11">Belongs to the mitochondrial carrier (TC 2.A.29) family.</text>
</comment>
<dbReference type="AlphaFoldDB" id="A0A6F9DT81"/>
<dbReference type="Pfam" id="PF00153">
    <property type="entry name" value="Mito_carr"/>
    <property type="match status" value="3"/>
</dbReference>
<keyword evidence="5" id="KW-0677">Repeat</keyword>
<feature type="repeat" description="Solcar" evidence="10">
    <location>
        <begin position="31"/>
        <end position="111"/>
    </location>
</feature>
<evidence type="ECO:0000256" key="2">
    <source>
        <dbReference type="ARBA" id="ARBA00006375"/>
    </source>
</evidence>
<dbReference type="InterPro" id="IPR018108">
    <property type="entry name" value="MCP_transmembrane"/>
</dbReference>
<protein>
    <submittedName>
        <fullName evidence="12">Solute carrier family 25 member 51</fullName>
    </submittedName>
</protein>
<keyword evidence="7" id="KW-1133">Transmembrane helix</keyword>
<name>A0A6F9DT81_9ASCI</name>
<dbReference type="PANTHER" id="PTHR46131">
    <property type="entry name" value="SD08549P"/>
    <property type="match status" value="1"/>
</dbReference>